<dbReference type="EMBL" id="UINC01192566">
    <property type="protein sequence ID" value="SVE07774.1"/>
    <property type="molecule type" value="Genomic_DNA"/>
</dbReference>
<dbReference type="AlphaFoldDB" id="A0A383AJC6"/>
<sequence>MRMFYILISLLLVGCTYSQAPSVSPLNENGKFLGIVNVQTILLGWVVSSKNSIVECEKNGPCIKLKVMVDGEEN</sequence>
<organism evidence="1">
    <name type="scientific">marine metagenome</name>
    <dbReference type="NCBI Taxonomy" id="408172"/>
    <lineage>
        <taxon>unclassified sequences</taxon>
        <taxon>metagenomes</taxon>
        <taxon>ecological metagenomes</taxon>
    </lineage>
</organism>
<reference evidence="1" key="1">
    <citation type="submission" date="2018-05" db="EMBL/GenBank/DDBJ databases">
        <authorList>
            <person name="Lanie J.A."/>
            <person name="Ng W.-L."/>
            <person name="Kazmierczak K.M."/>
            <person name="Andrzejewski T.M."/>
            <person name="Davidsen T.M."/>
            <person name="Wayne K.J."/>
            <person name="Tettelin H."/>
            <person name="Glass J.I."/>
            <person name="Rusch D."/>
            <person name="Podicherti R."/>
            <person name="Tsui H.-C.T."/>
            <person name="Winkler M.E."/>
        </authorList>
    </citation>
    <scope>NUCLEOTIDE SEQUENCE</scope>
</reference>
<accession>A0A383AJC6</accession>
<protein>
    <submittedName>
        <fullName evidence="1">Uncharacterized protein</fullName>
    </submittedName>
</protein>
<gene>
    <name evidence="1" type="ORF">METZ01_LOCUS460628</name>
</gene>
<proteinExistence type="predicted"/>
<dbReference type="PROSITE" id="PS51257">
    <property type="entry name" value="PROKAR_LIPOPROTEIN"/>
    <property type="match status" value="1"/>
</dbReference>
<evidence type="ECO:0000313" key="1">
    <source>
        <dbReference type="EMBL" id="SVE07774.1"/>
    </source>
</evidence>
<name>A0A383AJC6_9ZZZZ</name>